<dbReference type="EMBL" id="CAJPEX010000493">
    <property type="protein sequence ID" value="CAG0916008.1"/>
    <property type="molecule type" value="Genomic_DNA"/>
</dbReference>
<sequence length="311" mass="35613">MENQCAAERIPDEMVSFEPIACGVQCENLEEAVLPKPISVVFDDSTKSTGKCISNDENSREKLPEESLGAENLYERYRYYAEAFAEGSDDESDENEDVNLIVDSVQLRNHVEHEPFISCQPLDFPERTSAEAFAIPVKNALGRNNFREGLKSLPRNIVFWSDFPERVLIEIFVPLHQPDNFFFSLDKEQSLGFITVQQEFFQVGFTLARGVELSEKSIVIKANPDSFRGSFVISLKKVKRESWPFLICEKESRLHPWLRFDASRSETVIDFDNIEENLAINVEDWNENADEEAHRYFLNTLPPMANADPGE</sequence>
<evidence type="ECO:0008006" key="3">
    <source>
        <dbReference type="Google" id="ProtNLM"/>
    </source>
</evidence>
<evidence type="ECO:0000313" key="2">
    <source>
        <dbReference type="Proteomes" id="UP000678499"/>
    </source>
</evidence>
<protein>
    <recommendedName>
        <fullName evidence="3">CS domain-containing protein</fullName>
    </recommendedName>
</protein>
<dbReference type="Proteomes" id="UP000678499">
    <property type="component" value="Unassembled WGS sequence"/>
</dbReference>
<organism evidence="1">
    <name type="scientific">Notodromas monacha</name>
    <dbReference type="NCBI Taxonomy" id="399045"/>
    <lineage>
        <taxon>Eukaryota</taxon>
        <taxon>Metazoa</taxon>
        <taxon>Ecdysozoa</taxon>
        <taxon>Arthropoda</taxon>
        <taxon>Crustacea</taxon>
        <taxon>Oligostraca</taxon>
        <taxon>Ostracoda</taxon>
        <taxon>Podocopa</taxon>
        <taxon>Podocopida</taxon>
        <taxon>Cypridocopina</taxon>
        <taxon>Cypridoidea</taxon>
        <taxon>Cyprididae</taxon>
        <taxon>Notodromas</taxon>
    </lineage>
</organism>
<gene>
    <name evidence="1" type="ORF">NMOB1V02_LOCUS3642</name>
</gene>
<proteinExistence type="predicted"/>
<dbReference type="SUPFAM" id="SSF49764">
    <property type="entry name" value="HSP20-like chaperones"/>
    <property type="match status" value="1"/>
</dbReference>
<keyword evidence="2" id="KW-1185">Reference proteome</keyword>
<name>A0A7R9BJU4_9CRUS</name>
<dbReference type="AlphaFoldDB" id="A0A7R9BJU4"/>
<evidence type="ECO:0000313" key="1">
    <source>
        <dbReference type="EMBL" id="CAD7275856.1"/>
    </source>
</evidence>
<dbReference type="InterPro" id="IPR008978">
    <property type="entry name" value="HSP20-like_chaperone"/>
</dbReference>
<dbReference type="EMBL" id="OA882530">
    <property type="protein sequence ID" value="CAD7275856.1"/>
    <property type="molecule type" value="Genomic_DNA"/>
</dbReference>
<reference evidence="1" key="1">
    <citation type="submission" date="2020-11" db="EMBL/GenBank/DDBJ databases">
        <authorList>
            <person name="Tran Van P."/>
        </authorList>
    </citation>
    <scope>NUCLEOTIDE SEQUENCE</scope>
</reference>
<accession>A0A7R9BJU4</accession>